<dbReference type="RefSeq" id="WP_203752248.1">
    <property type="nucleotide sequence ID" value="NZ_BONF01000034.1"/>
</dbReference>
<sequence length="213" mass="23295">MTEPAFVTTTRQSYDAFAADYTERFRDEYEAIPIERAMMSAFAALVQADGGGEVVDAGCGGGMSTNYLHSLGLDVRGVDVSPGMLAQGRSEYPHLRLDERSMTDLGVPDGSLAGISAVYSVIHIPDDVLPALFAEFKRALRPGGHLLLIFMNLDEHIVRTEAFGHTIHLEYHMRTPGRMAGFLEAAGFDVHTQTIRKTQPGENLPRAMLLARS</sequence>
<name>A0A8J3NKB4_9ACTN</name>
<keyword evidence="2" id="KW-0489">Methyltransferase</keyword>
<dbReference type="SUPFAM" id="SSF53335">
    <property type="entry name" value="S-adenosyl-L-methionine-dependent methyltransferases"/>
    <property type="match status" value="1"/>
</dbReference>
<dbReference type="Gene3D" id="3.40.50.150">
    <property type="entry name" value="Vaccinia Virus protein VP39"/>
    <property type="match status" value="1"/>
</dbReference>
<evidence type="ECO:0000259" key="1">
    <source>
        <dbReference type="Pfam" id="PF13649"/>
    </source>
</evidence>
<keyword evidence="2" id="KW-0808">Transferase</keyword>
<feature type="domain" description="Methyltransferase" evidence="1">
    <location>
        <begin position="54"/>
        <end position="144"/>
    </location>
</feature>
<dbReference type="InterPro" id="IPR050508">
    <property type="entry name" value="Methyltransf_Superfamily"/>
</dbReference>
<dbReference type="CDD" id="cd02440">
    <property type="entry name" value="AdoMet_MTases"/>
    <property type="match status" value="1"/>
</dbReference>
<organism evidence="2 3">
    <name type="scientific">Catellatospora bangladeshensis</name>
    <dbReference type="NCBI Taxonomy" id="310355"/>
    <lineage>
        <taxon>Bacteria</taxon>
        <taxon>Bacillati</taxon>
        <taxon>Actinomycetota</taxon>
        <taxon>Actinomycetes</taxon>
        <taxon>Micromonosporales</taxon>
        <taxon>Micromonosporaceae</taxon>
        <taxon>Catellatospora</taxon>
    </lineage>
</organism>
<dbReference type="Proteomes" id="UP000601223">
    <property type="component" value="Unassembled WGS sequence"/>
</dbReference>
<protein>
    <submittedName>
        <fullName evidence="2">Methyltransferase</fullName>
    </submittedName>
</protein>
<dbReference type="InterPro" id="IPR029063">
    <property type="entry name" value="SAM-dependent_MTases_sf"/>
</dbReference>
<dbReference type="GO" id="GO:0008168">
    <property type="term" value="F:methyltransferase activity"/>
    <property type="evidence" value="ECO:0007669"/>
    <property type="project" value="UniProtKB-KW"/>
</dbReference>
<dbReference type="Pfam" id="PF13649">
    <property type="entry name" value="Methyltransf_25"/>
    <property type="match status" value="1"/>
</dbReference>
<keyword evidence="3" id="KW-1185">Reference proteome</keyword>
<gene>
    <name evidence="2" type="ORF">Cba03nite_55990</name>
</gene>
<proteinExistence type="predicted"/>
<dbReference type="EMBL" id="BONF01000034">
    <property type="protein sequence ID" value="GIF84250.1"/>
    <property type="molecule type" value="Genomic_DNA"/>
</dbReference>
<accession>A0A8J3NKB4</accession>
<comment type="caution">
    <text evidence="2">The sequence shown here is derived from an EMBL/GenBank/DDBJ whole genome shotgun (WGS) entry which is preliminary data.</text>
</comment>
<evidence type="ECO:0000313" key="3">
    <source>
        <dbReference type="Proteomes" id="UP000601223"/>
    </source>
</evidence>
<evidence type="ECO:0000313" key="2">
    <source>
        <dbReference type="EMBL" id="GIF84250.1"/>
    </source>
</evidence>
<dbReference type="AlphaFoldDB" id="A0A8J3NKB4"/>
<reference evidence="2 3" key="1">
    <citation type="submission" date="2021-01" db="EMBL/GenBank/DDBJ databases">
        <title>Whole genome shotgun sequence of Catellatospora bangladeshensis NBRC 107357.</title>
        <authorList>
            <person name="Komaki H."/>
            <person name="Tamura T."/>
        </authorList>
    </citation>
    <scope>NUCLEOTIDE SEQUENCE [LARGE SCALE GENOMIC DNA]</scope>
    <source>
        <strain evidence="2 3">NBRC 107357</strain>
    </source>
</reference>
<dbReference type="PANTHER" id="PTHR42912">
    <property type="entry name" value="METHYLTRANSFERASE"/>
    <property type="match status" value="1"/>
</dbReference>
<dbReference type="InterPro" id="IPR041698">
    <property type="entry name" value="Methyltransf_25"/>
</dbReference>
<dbReference type="GO" id="GO:0032259">
    <property type="term" value="P:methylation"/>
    <property type="evidence" value="ECO:0007669"/>
    <property type="project" value="UniProtKB-KW"/>
</dbReference>